<dbReference type="InterPro" id="IPR001506">
    <property type="entry name" value="Peptidase_M12A"/>
</dbReference>
<dbReference type="Proteomes" id="UP000800235">
    <property type="component" value="Unassembled WGS sequence"/>
</dbReference>
<proteinExistence type="predicted"/>
<gene>
    <name evidence="3" type="ORF">EJ08DRAFT_696204</name>
</gene>
<dbReference type="PANTHER" id="PTHR10127">
    <property type="entry name" value="DISCOIDIN, CUB, EGF, LAMININ , AND ZINC METALLOPROTEASE DOMAIN CONTAINING"/>
    <property type="match status" value="1"/>
</dbReference>
<dbReference type="SMART" id="SM00235">
    <property type="entry name" value="ZnMc"/>
    <property type="match status" value="1"/>
</dbReference>
<dbReference type="AlphaFoldDB" id="A0A9P4NT74"/>
<accession>A0A9P4NT74</accession>
<comment type="cofactor">
    <cofactor evidence="1">
        <name>Zn(2+)</name>
        <dbReference type="ChEBI" id="CHEBI:29105"/>
    </cofactor>
    <text evidence="1">Binds 1 zinc ion per subunit.</text>
</comment>
<dbReference type="OrthoDB" id="291007at2759"/>
<organism evidence="3 4">
    <name type="scientific">Tothia fuscella</name>
    <dbReference type="NCBI Taxonomy" id="1048955"/>
    <lineage>
        <taxon>Eukaryota</taxon>
        <taxon>Fungi</taxon>
        <taxon>Dikarya</taxon>
        <taxon>Ascomycota</taxon>
        <taxon>Pezizomycotina</taxon>
        <taxon>Dothideomycetes</taxon>
        <taxon>Pleosporomycetidae</taxon>
        <taxon>Venturiales</taxon>
        <taxon>Cylindrosympodiaceae</taxon>
        <taxon>Tothia</taxon>
    </lineage>
</organism>
<evidence type="ECO:0000313" key="3">
    <source>
        <dbReference type="EMBL" id="KAF2431724.1"/>
    </source>
</evidence>
<keyword evidence="1" id="KW-0482">Metalloprotease</keyword>
<evidence type="ECO:0000313" key="4">
    <source>
        <dbReference type="Proteomes" id="UP000800235"/>
    </source>
</evidence>
<keyword evidence="1" id="KW-0645">Protease</keyword>
<feature type="domain" description="Peptidase metallopeptidase" evidence="2">
    <location>
        <begin position="117"/>
        <end position="287"/>
    </location>
</feature>
<dbReference type="Gene3D" id="3.40.390.10">
    <property type="entry name" value="Collagenase (Catalytic Domain)"/>
    <property type="match status" value="1"/>
</dbReference>
<comment type="caution">
    <text evidence="3">The sequence shown here is derived from an EMBL/GenBank/DDBJ whole genome shotgun (WGS) entry which is preliminary data.</text>
</comment>
<dbReference type="GO" id="GO:0004222">
    <property type="term" value="F:metalloendopeptidase activity"/>
    <property type="evidence" value="ECO:0007669"/>
    <property type="project" value="UniProtKB-UniRule"/>
</dbReference>
<keyword evidence="1" id="KW-0479">Metal-binding</keyword>
<dbReference type="InterPro" id="IPR024079">
    <property type="entry name" value="MetalloPept_cat_dom_sf"/>
</dbReference>
<sequence length="386" mass="44225">MDTGRALTRPKSTHNIAATRPQNHILVPRIAQHEFPRIPWSNKAQVLRRRDGIRLYHNYTVYNVDRVQKTSFTRAEFIPRPEHMLLPRGFTVDFTVPVADVSFYVDHPERDHYSLGRSYTWAWKAQPGCPVLIRVCFENGEARDRLGHRLIAAINIWRAALGDRRGVDFFFIPSLLCPTDPAERNNERDTLVVKILAGDTLSFATLGFVTGNLDSGRLFIASKPNQWDTDEKNVGVIVHELGHVLGLVHEHQRFDAKQYISFNYANIQGYREALAVYQAQGPQFTEQRFQADVCTDTLESNQKKYKDVGWIGCSYIPEANSGLSYGTAPWWWSKDYKYVGTFDWDSVMLYASDGVMTREDDGREWGSNWRPSRGDVAAVKAMYLNI</sequence>
<dbReference type="SUPFAM" id="SSF55486">
    <property type="entry name" value="Metalloproteases ('zincins'), catalytic domain"/>
    <property type="match status" value="1"/>
</dbReference>
<evidence type="ECO:0000259" key="2">
    <source>
        <dbReference type="SMART" id="SM00235"/>
    </source>
</evidence>
<keyword evidence="1" id="KW-0862">Zinc</keyword>
<evidence type="ECO:0000256" key="1">
    <source>
        <dbReference type="RuleBase" id="RU361183"/>
    </source>
</evidence>
<keyword evidence="1" id="KW-0378">Hydrolase</keyword>
<dbReference type="InterPro" id="IPR006026">
    <property type="entry name" value="Peptidase_Metallo"/>
</dbReference>
<protein>
    <recommendedName>
        <fullName evidence="1">Metalloendopeptidase</fullName>
        <ecNumber evidence="1">3.4.24.-</ecNumber>
    </recommendedName>
</protein>
<name>A0A9P4NT74_9PEZI</name>
<reference evidence="3" key="1">
    <citation type="journal article" date="2020" name="Stud. Mycol.">
        <title>101 Dothideomycetes genomes: a test case for predicting lifestyles and emergence of pathogens.</title>
        <authorList>
            <person name="Haridas S."/>
            <person name="Albert R."/>
            <person name="Binder M."/>
            <person name="Bloem J."/>
            <person name="Labutti K."/>
            <person name="Salamov A."/>
            <person name="Andreopoulos B."/>
            <person name="Baker S."/>
            <person name="Barry K."/>
            <person name="Bills G."/>
            <person name="Bluhm B."/>
            <person name="Cannon C."/>
            <person name="Castanera R."/>
            <person name="Culley D."/>
            <person name="Daum C."/>
            <person name="Ezra D."/>
            <person name="Gonzalez J."/>
            <person name="Henrissat B."/>
            <person name="Kuo A."/>
            <person name="Liang C."/>
            <person name="Lipzen A."/>
            <person name="Lutzoni F."/>
            <person name="Magnuson J."/>
            <person name="Mondo S."/>
            <person name="Nolan M."/>
            <person name="Ohm R."/>
            <person name="Pangilinan J."/>
            <person name="Park H.-J."/>
            <person name="Ramirez L."/>
            <person name="Alfaro M."/>
            <person name="Sun H."/>
            <person name="Tritt A."/>
            <person name="Yoshinaga Y."/>
            <person name="Zwiers L.-H."/>
            <person name="Turgeon B."/>
            <person name="Goodwin S."/>
            <person name="Spatafora J."/>
            <person name="Crous P."/>
            <person name="Grigoriev I."/>
        </authorList>
    </citation>
    <scope>NUCLEOTIDE SEQUENCE</scope>
    <source>
        <strain evidence="3">CBS 130266</strain>
    </source>
</reference>
<dbReference type="EMBL" id="MU007030">
    <property type="protein sequence ID" value="KAF2431724.1"/>
    <property type="molecule type" value="Genomic_DNA"/>
</dbReference>
<dbReference type="PANTHER" id="PTHR10127:SF850">
    <property type="entry name" value="METALLOENDOPEPTIDASE"/>
    <property type="match status" value="1"/>
</dbReference>
<keyword evidence="4" id="KW-1185">Reference proteome</keyword>
<dbReference type="PRINTS" id="PR00480">
    <property type="entry name" value="ASTACIN"/>
</dbReference>
<dbReference type="Pfam" id="PF01400">
    <property type="entry name" value="Astacin"/>
    <property type="match status" value="1"/>
</dbReference>
<dbReference type="GO" id="GO:0008270">
    <property type="term" value="F:zinc ion binding"/>
    <property type="evidence" value="ECO:0007669"/>
    <property type="project" value="InterPro"/>
</dbReference>
<dbReference type="EC" id="3.4.24.-" evidence="1"/>
<dbReference type="GO" id="GO:0006508">
    <property type="term" value="P:proteolysis"/>
    <property type="evidence" value="ECO:0007669"/>
    <property type="project" value="UniProtKB-KW"/>
</dbReference>